<dbReference type="SUPFAM" id="SSF117916">
    <property type="entry name" value="Fe-S cluster assembly (FSCA) domain-like"/>
    <property type="match status" value="1"/>
</dbReference>
<keyword evidence="2" id="KW-1185">Reference proteome</keyword>
<dbReference type="OMA" id="EIRSARC"/>
<dbReference type="PANTHER" id="PTHR36018">
    <property type="entry name" value="OS09G0481800 PROTEIN"/>
    <property type="match status" value="1"/>
</dbReference>
<dbReference type="Proteomes" id="UP000036987">
    <property type="component" value="Unassembled WGS sequence"/>
</dbReference>
<name>A0A0K9Q686_ZOSMR</name>
<evidence type="ECO:0000313" key="1">
    <source>
        <dbReference type="EMBL" id="KMZ76327.1"/>
    </source>
</evidence>
<dbReference type="EMBL" id="LFYR01000047">
    <property type="protein sequence ID" value="KMZ76327.1"/>
    <property type="molecule type" value="Genomic_DNA"/>
</dbReference>
<comment type="caution">
    <text evidence="1">The sequence shown here is derived from an EMBL/GenBank/DDBJ whole genome shotgun (WGS) entry which is preliminary data.</text>
</comment>
<dbReference type="PANTHER" id="PTHR36018:SF1">
    <property type="entry name" value="OS09G0481800 PROTEIN"/>
    <property type="match status" value="1"/>
</dbReference>
<gene>
    <name evidence="1" type="ORF">ZOSMA_103G00330</name>
</gene>
<accession>A0A0K9Q686</accession>
<proteinExistence type="predicted"/>
<organism evidence="1 2">
    <name type="scientific">Zostera marina</name>
    <name type="common">Eelgrass</name>
    <dbReference type="NCBI Taxonomy" id="29655"/>
    <lineage>
        <taxon>Eukaryota</taxon>
        <taxon>Viridiplantae</taxon>
        <taxon>Streptophyta</taxon>
        <taxon>Embryophyta</taxon>
        <taxon>Tracheophyta</taxon>
        <taxon>Spermatophyta</taxon>
        <taxon>Magnoliopsida</taxon>
        <taxon>Liliopsida</taxon>
        <taxon>Zosteraceae</taxon>
        <taxon>Zostera</taxon>
    </lineage>
</organism>
<dbReference type="InterPro" id="IPR034904">
    <property type="entry name" value="FSCA_dom_sf"/>
</dbReference>
<sequence length="164" mass="18527">MALQFRCLFSASGVNISRVPEEVMLSLKNLNSINVSRTSSSDIEIRSARCFISSINSPRRRFRRFISAASSGPLDLTEENVEQVLVDARTKFGQIFDTSVGMTGVVDLAELDGPYVKLRLKGRFWHTREMVLARLGNYLKIRIPEILEVDIEDEGQLDDSPENF</sequence>
<evidence type="ECO:0000313" key="2">
    <source>
        <dbReference type="Proteomes" id="UP000036987"/>
    </source>
</evidence>
<dbReference type="OrthoDB" id="446939at2759"/>
<dbReference type="AlphaFoldDB" id="A0A0K9Q686"/>
<reference evidence="2" key="1">
    <citation type="journal article" date="2016" name="Nature">
        <title>The genome of the seagrass Zostera marina reveals angiosperm adaptation to the sea.</title>
        <authorList>
            <person name="Olsen J.L."/>
            <person name="Rouze P."/>
            <person name="Verhelst B."/>
            <person name="Lin Y.-C."/>
            <person name="Bayer T."/>
            <person name="Collen J."/>
            <person name="Dattolo E."/>
            <person name="De Paoli E."/>
            <person name="Dittami S."/>
            <person name="Maumus F."/>
            <person name="Michel G."/>
            <person name="Kersting A."/>
            <person name="Lauritano C."/>
            <person name="Lohaus R."/>
            <person name="Toepel M."/>
            <person name="Tonon T."/>
            <person name="Vanneste K."/>
            <person name="Amirebrahimi M."/>
            <person name="Brakel J."/>
            <person name="Bostroem C."/>
            <person name="Chovatia M."/>
            <person name="Grimwood J."/>
            <person name="Jenkins J.W."/>
            <person name="Jueterbock A."/>
            <person name="Mraz A."/>
            <person name="Stam W.T."/>
            <person name="Tice H."/>
            <person name="Bornberg-Bauer E."/>
            <person name="Green P.J."/>
            <person name="Pearson G.A."/>
            <person name="Procaccini G."/>
            <person name="Duarte C.M."/>
            <person name="Schmutz J."/>
            <person name="Reusch T.B.H."/>
            <person name="Van de Peer Y."/>
        </authorList>
    </citation>
    <scope>NUCLEOTIDE SEQUENCE [LARGE SCALE GENOMIC DNA]</scope>
    <source>
        <strain evidence="2">cv. Finnish</strain>
    </source>
</reference>
<protein>
    <submittedName>
        <fullName evidence="1">Uncharacterized protein</fullName>
    </submittedName>
</protein>
<dbReference type="Gene3D" id="3.30.300.130">
    <property type="entry name" value="Fe-S cluster assembly (FSCA)"/>
    <property type="match status" value="1"/>
</dbReference>